<evidence type="ECO:0000259" key="10">
    <source>
        <dbReference type="PROSITE" id="PS50089"/>
    </source>
</evidence>
<name>A0A7N1A3A0_KALFE</name>
<feature type="region of interest" description="Disordered" evidence="9">
    <location>
        <begin position="192"/>
        <end position="254"/>
    </location>
</feature>
<dbReference type="PANTHER" id="PTHR22937:SF224">
    <property type="entry name" value="E3 UBIQUITIN-PROTEIN LIGASE MBR1-RELATED"/>
    <property type="match status" value="1"/>
</dbReference>
<evidence type="ECO:0000256" key="5">
    <source>
        <dbReference type="ARBA" id="ARBA00022771"/>
    </source>
</evidence>
<keyword evidence="12" id="KW-1185">Reference proteome</keyword>
<accession>A0A7N1A3A0</accession>
<dbReference type="Proteomes" id="UP000594263">
    <property type="component" value="Unplaced"/>
</dbReference>
<dbReference type="GO" id="GO:0061630">
    <property type="term" value="F:ubiquitin protein ligase activity"/>
    <property type="evidence" value="ECO:0007669"/>
    <property type="project" value="UniProtKB-EC"/>
</dbReference>
<dbReference type="SUPFAM" id="SSF57850">
    <property type="entry name" value="RING/U-box"/>
    <property type="match status" value="1"/>
</dbReference>
<keyword evidence="5 8" id="KW-0863">Zinc-finger</keyword>
<proteinExistence type="predicted"/>
<keyword evidence="4" id="KW-0479">Metal-binding</keyword>
<evidence type="ECO:0000256" key="4">
    <source>
        <dbReference type="ARBA" id="ARBA00022723"/>
    </source>
</evidence>
<dbReference type="Gramene" id="Kaladp0089s0016.3.v1.1">
    <property type="protein sequence ID" value="Kaladp0089s0016.3.v1.1"/>
    <property type="gene ID" value="Kaladp0089s0016.v1.1"/>
</dbReference>
<dbReference type="SMART" id="SM00184">
    <property type="entry name" value="RING"/>
    <property type="match status" value="1"/>
</dbReference>
<evidence type="ECO:0000313" key="12">
    <source>
        <dbReference type="Proteomes" id="UP000594263"/>
    </source>
</evidence>
<dbReference type="PANTHER" id="PTHR22937">
    <property type="entry name" value="E3 UBIQUITIN-PROTEIN LIGASE RNF165"/>
    <property type="match status" value="1"/>
</dbReference>
<dbReference type="AlphaFoldDB" id="A0A7N1A3A0"/>
<dbReference type="PROSITE" id="PS50089">
    <property type="entry name" value="ZF_RING_2"/>
    <property type="match status" value="1"/>
</dbReference>
<dbReference type="EnsemblPlants" id="Kaladp0089s0016.3.v1.1">
    <property type="protein sequence ID" value="Kaladp0089s0016.3.v1.1"/>
    <property type="gene ID" value="Kaladp0089s0016.v1.1"/>
</dbReference>
<dbReference type="Pfam" id="PF13639">
    <property type="entry name" value="zf-RING_2"/>
    <property type="match status" value="1"/>
</dbReference>
<organism evidence="11 12">
    <name type="scientific">Kalanchoe fedtschenkoi</name>
    <name type="common">Lavender scallops</name>
    <name type="synonym">South American air plant</name>
    <dbReference type="NCBI Taxonomy" id="63787"/>
    <lineage>
        <taxon>Eukaryota</taxon>
        <taxon>Viridiplantae</taxon>
        <taxon>Streptophyta</taxon>
        <taxon>Embryophyta</taxon>
        <taxon>Tracheophyta</taxon>
        <taxon>Spermatophyta</taxon>
        <taxon>Magnoliopsida</taxon>
        <taxon>eudicotyledons</taxon>
        <taxon>Gunneridae</taxon>
        <taxon>Pentapetalae</taxon>
        <taxon>Saxifragales</taxon>
        <taxon>Crassulaceae</taxon>
        <taxon>Kalanchoe</taxon>
    </lineage>
</organism>
<keyword evidence="3" id="KW-0808">Transferase</keyword>
<evidence type="ECO:0000256" key="2">
    <source>
        <dbReference type="ARBA" id="ARBA00012483"/>
    </source>
</evidence>
<dbReference type="InterPro" id="IPR001841">
    <property type="entry name" value="Znf_RING"/>
</dbReference>
<evidence type="ECO:0000313" key="11">
    <source>
        <dbReference type="EnsemblPlants" id="Kaladp0089s0016.1.v1.1"/>
    </source>
</evidence>
<evidence type="ECO:0000256" key="7">
    <source>
        <dbReference type="ARBA" id="ARBA00022833"/>
    </source>
</evidence>
<keyword evidence="7" id="KW-0862">Zinc</keyword>
<dbReference type="EnsemblPlants" id="Kaladp0089s0016.1.v1.1">
    <property type="protein sequence ID" value="Kaladp0089s0016.1.v1.1"/>
    <property type="gene ID" value="Kaladp0089s0016.v1.1"/>
</dbReference>
<evidence type="ECO:0000256" key="8">
    <source>
        <dbReference type="PROSITE-ProRule" id="PRU00175"/>
    </source>
</evidence>
<dbReference type="Gene3D" id="3.30.40.10">
    <property type="entry name" value="Zinc/RING finger domain, C3HC4 (zinc finger)"/>
    <property type="match status" value="1"/>
</dbReference>
<evidence type="ECO:0000256" key="9">
    <source>
        <dbReference type="SAM" id="MobiDB-lite"/>
    </source>
</evidence>
<dbReference type="GO" id="GO:0008270">
    <property type="term" value="F:zinc ion binding"/>
    <property type="evidence" value="ECO:0007669"/>
    <property type="project" value="UniProtKB-KW"/>
</dbReference>
<evidence type="ECO:0000256" key="3">
    <source>
        <dbReference type="ARBA" id="ARBA00022679"/>
    </source>
</evidence>
<comment type="catalytic activity">
    <reaction evidence="1">
        <text>S-ubiquitinyl-[E2 ubiquitin-conjugating enzyme]-L-cysteine + [acceptor protein]-L-lysine = [E2 ubiquitin-conjugating enzyme]-L-cysteine + N(6)-ubiquitinyl-[acceptor protein]-L-lysine.</text>
        <dbReference type="EC" id="2.3.2.27"/>
    </reaction>
</comment>
<sequence>MQGQGSASGPLPEALEFEGRFMSSHPITNNQFWWHHEQNPLEQQLPDFIPIPNDTGASHHGSVAQAAWNTERLNLGQSSSSSIKNGSGYSEQLMDLGRASSANAYAVTGSGSNNLPYHPAMGTYPGNSNETSTYNSNHSIIRPVVAGNSMNEISLRDFLTNAAPSDQVSTNHIATAGASACPSINFYRTGFREGNNDGPGSAVVTSHSSLSDKRKSPEGSWDESSARASKRSVHIAGSSGVHAAPSNHTPVRDLNISSSSANMFVLGSSGTLASGTVHPPRSSLVDSPESGTARSDRNGQPSSLLMTNNSMQDSMPQNFTLSGTGVRHNSHLVGERPRLVLPPPQAAGQGLNVQNHLMPVHCPVTPQNTVHFARHLNGSRNSSATVFAAGTSQVEDIGLRNVTQSLQLPVTAPPVSSRNLARSAINFRTSVGDAIISENAVLGVPSDPVPSLPLPVPDLVSTSNRQHRLEQIRQALLDVDYGTGASSNNHPGDYLGITPSLDIGLQPRASSHGTQTLQQRATSLQIPGHNHSNFGAPGHNSTYSYETETRQRFLSRARHILALYRGGRDLQTLEDGVNVRQSLLSALASFHDQHRDMRLDVDNMSYEELLELGERIGDVKTGLSEETIMKCLKHNKYTSVMKPNKPEPCSICQEEYGEGEDLGTLECGHEYHTNCIKQWLVLKNSCPICKAAGSSSK</sequence>
<evidence type="ECO:0000256" key="6">
    <source>
        <dbReference type="ARBA" id="ARBA00022786"/>
    </source>
</evidence>
<dbReference type="EC" id="2.3.2.27" evidence="2"/>
<feature type="compositionally biased region" description="Polar residues" evidence="9">
    <location>
        <begin position="289"/>
        <end position="323"/>
    </location>
</feature>
<dbReference type="InterPro" id="IPR045191">
    <property type="entry name" value="MBR1/2-like"/>
</dbReference>
<feature type="region of interest" description="Disordered" evidence="9">
    <location>
        <begin position="272"/>
        <end position="323"/>
    </location>
</feature>
<feature type="domain" description="RING-type" evidence="10">
    <location>
        <begin position="649"/>
        <end position="690"/>
    </location>
</feature>
<keyword evidence="6" id="KW-0833">Ubl conjugation pathway</keyword>
<evidence type="ECO:0000256" key="1">
    <source>
        <dbReference type="ARBA" id="ARBA00000900"/>
    </source>
</evidence>
<protein>
    <recommendedName>
        <fullName evidence="2">RING-type E3 ubiquitin transferase</fullName>
        <ecNumber evidence="2">2.3.2.27</ecNumber>
    </recommendedName>
</protein>
<dbReference type="InterPro" id="IPR013083">
    <property type="entry name" value="Znf_RING/FYVE/PHD"/>
</dbReference>
<reference evidence="11" key="1">
    <citation type="submission" date="2021-01" db="UniProtKB">
        <authorList>
            <consortium name="EnsemblPlants"/>
        </authorList>
    </citation>
    <scope>IDENTIFICATION</scope>
</reference>
<dbReference type="Gramene" id="Kaladp0089s0016.1.v1.1">
    <property type="protein sequence ID" value="Kaladp0089s0016.1.v1.1"/>
    <property type="gene ID" value="Kaladp0089s0016.v1.1"/>
</dbReference>